<evidence type="ECO:0000256" key="3">
    <source>
        <dbReference type="ARBA" id="ARBA00023015"/>
    </source>
</evidence>
<dbReference type="InterPro" id="IPR011006">
    <property type="entry name" value="CheY-like_superfamily"/>
</dbReference>
<dbReference type="EMBL" id="VCEJ01000002">
    <property type="protein sequence ID" value="TLV03255.1"/>
    <property type="molecule type" value="Genomic_DNA"/>
</dbReference>
<keyword evidence="1" id="KW-0547">Nucleotide-binding</keyword>
<dbReference type="FunFam" id="3.40.50.300:FF:000006">
    <property type="entry name" value="DNA-binding transcriptional regulator NtrC"/>
    <property type="match status" value="1"/>
</dbReference>
<keyword evidence="3" id="KW-0805">Transcription regulation</keyword>
<comment type="caution">
    <text evidence="8">The sequence shown here is derived from an EMBL/GenBank/DDBJ whole genome shotgun (WGS) entry which is preliminary data.</text>
</comment>
<feature type="domain" description="Response regulatory" evidence="7">
    <location>
        <begin position="4"/>
        <end position="118"/>
    </location>
</feature>
<dbReference type="Pfam" id="PF25601">
    <property type="entry name" value="AAA_lid_14"/>
    <property type="match status" value="1"/>
</dbReference>
<dbReference type="SMART" id="SM00382">
    <property type="entry name" value="AAA"/>
    <property type="match status" value="1"/>
</dbReference>
<dbReference type="OrthoDB" id="9782110at2"/>
<accession>A0A5R9L4Q0</accession>
<keyword evidence="5" id="KW-0597">Phosphoprotein</keyword>
<dbReference type="SUPFAM" id="SSF46689">
    <property type="entry name" value="Homeodomain-like"/>
    <property type="match status" value="1"/>
</dbReference>
<dbReference type="InterPro" id="IPR002197">
    <property type="entry name" value="HTH_Fis"/>
</dbReference>
<dbReference type="GO" id="GO:0006355">
    <property type="term" value="P:regulation of DNA-templated transcription"/>
    <property type="evidence" value="ECO:0007669"/>
    <property type="project" value="InterPro"/>
</dbReference>
<name>A0A5R9L4Q0_9BACT</name>
<dbReference type="InterPro" id="IPR002078">
    <property type="entry name" value="Sigma_54_int"/>
</dbReference>
<dbReference type="InterPro" id="IPR009057">
    <property type="entry name" value="Homeodomain-like_sf"/>
</dbReference>
<organism evidence="8 9">
    <name type="scientific">Dyadobacter luticola</name>
    <dbReference type="NCBI Taxonomy" id="1979387"/>
    <lineage>
        <taxon>Bacteria</taxon>
        <taxon>Pseudomonadati</taxon>
        <taxon>Bacteroidota</taxon>
        <taxon>Cytophagia</taxon>
        <taxon>Cytophagales</taxon>
        <taxon>Spirosomataceae</taxon>
        <taxon>Dyadobacter</taxon>
    </lineage>
</organism>
<dbReference type="SUPFAM" id="SSF52172">
    <property type="entry name" value="CheY-like"/>
    <property type="match status" value="1"/>
</dbReference>
<dbReference type="CDD" id="cd00009">
    <property type="entry name" value="AAA"/>
    <property type="match status" value="1"/>
</dbReference>
<evidence type="ECO:0000313" key="8">
    <source>
        <dbReference type="EMBL" id="TLV03255.1"/>
    </source>
</evidence>
<dbReference type="PRINTS" id="PR01590">
    <property type="entry name" value="HTHFIS"/>
</dbReference>
<evidence type="ECO:0000259" key="7">
    <source>
        <dbReference type="PROSITE" id="PS50110"/>
    </source>
</evidence>
<dbReference type="InterPro" id="IPR058031">
    <property type="entry name" value="AAA_lid_NorR"/>
</dbReference>
<dbReference type="SMART" id="SM00448">
    <property type="entry name" value="REC"/>
    <property type="match status" value="1"/>
</dbReference>
<dbReference type="InterPro" id="IPR025662">
    <property type="entry name" value="Sigma_54_int_dom_ATP-bd_1"/>
</dbReference>
<dbReference type="Pfam" id="PF00072">
    <property type="entry name" value="Response_reg"/>
    <property type="match status" value="1"/>
</dbReference>
<dbReference type="PANTHER" id="PTHR32071">
    <property type="entry name" value="TRANSCRIPTIONAL REGULATORY PROTEIN"/>
    <property type="match status" value="1"/>
</dbReference>
<dbReference type="GO" id="GO:0043565">
    <property type="term" value="F:sequence-specific DNA binding"/>
    <property type="evidence" value="ECO:0007669"/>
    <property type="project" value="InterPro"/>
</dbReference>
<dbReference type="GO" id="GO:0000160">
    <property type="term" value="P:phosphorelay signal transduction system"/>
    <property type="evidence" value="ECO:0007669"/>
    <property type="project" value="InterPro"/>
</dbReference>
<keyword evidence="2" id="KW-0067">ATP-binding</keyword>
<dbReference type="PROSITE" id="PS50045">
    <property type="entry name" value="SIGMA54_INTERACT_4"/>
    <property type="match status" value="1"/>
</dbReference>
<evidence type="ECO:0000256" key="2">
    <source>
        <dbReference type="ARBA" id="ARBA00022840"/>
    </source>
</evidence>
<evidence type="ECO:0000256" key="4">
    <source>
        <dbReference type="ARBA" id="ARBA00023163"/>
    </source>
</evidence>
<dbReference type="InterPro" id="IPR027417">
    <property type="entry name" value="P-loop_NTPase"/>
</dbReference>
<feature type="domain" description="Sigma-54 factor interaction" evidence="6">
    <location>
        <begin position="143"/>
        <end position="372"/>
    </location>
</feature>
<protein>
    <submittedName>
        <fullName evidence="8">Sigma-54-dependent Fis family transcriptional regulator</fullName>
    </submittedName>
</protein>
<sequence>MMNKILIIDDEEKLRGLLARIIKLEGFEVLEAGDLKSAVRKLDQSDIDVVLCDVKLPDGNGVEFVKTLREKYPLLEVILLTAYGNIPDGVQAIKSGAFDYITKGDDNNKIIPLIYRALEKAELNKRVQKLEKQVSDKYSFHSIIGKSRNITASIELARRVAPTDTTVLLLGETGTGKEVFAQSIHQASPRAKKSFVAINCSAFGKDLLESEMFGHKAGAFTGAIRDKKGLFEEANSGTIFLDEIGELASELQAKLLRVLETGEFIKIGETVPTKVNVRIIAATNRDLQKEIASGDFRSDLFYRLSVFQITIPALRERVEDIGPLATEFATRFALKANKKIKSLSRDFIAALEHYAWNGNIRELKNVIERSVILTDGEELNVESLPFELLQISNGNSKNLSAFSLASAEKLHLQKILNYTKGNKAEAARLLEIGIATLYRKIDEYKL</sequence>
<dbReference type="SUPFAM" id="SSF52540">
    <property type="entry name" value="P-loop containing nucleoside triphosphate hydrolases"/>
    <property type="match status" value="1"/>
</dbReference>
<dbReference type="GO" id="GO:0005524">
    <property type="term" value="F:ATP binding"/>
    <property type="evidence" value="ECO:0007669"/>
    <property type="project" value="UniProtKB-KW"/>
</dbReference>
<dbReference type="Gene3D" id="1.10.10.60">
    <property type="entry name" value="Homeodomain-like"/>
    <property type="match status" value="1"/>
</dbReference>
<keyword evidence="9" id="KW-1185">Reference proteome</keyword>
<gene>
    <name evidence="8" type="ORF">FEN17_06495</name>
</gene>
<dbReference type="InterPro" id="IPR001789">
    <property type="entry name" value="Sig_transdc_resp-reg_receiver"/>
</dbReference>
<dbReference type="Gene3D" id="3.40.50.2300">
    <property type="match status" value="1"/>
</dbReference>
<dbReference type="Pfam" id="PF00158">
    <property type="entry name" value="Sigma54_activat"/>
    <property type="match status" value="1"/>
</dbReference>
<dbReference type="Gene3D" id="3.40.50.300">
    <property type="entry name" value="P-loop containing nucleotide triphosphate hydrolases"/>
    <property type="match status" value="1"/>
</dbReference>
<evidence type="ECO:0000259" key="6">
    <source>
        <dbReference type="PROSITE" id="PS50045"/>
    </source>
</evidence>
<dbReference type="Gene3D" id="1.10.8.60">
    <property type="match status" value="1"/>
</dbReference>
<dbReference type="PANTHER" id="PTHR32071:SF121">
    <property type="entry name" value="SIGMA L-DEPENDENT TRANSCRIPTIONAL REGULATOR YQIR-RELATED"/>
    <property type="match status" value="1"/>
</dbReference>
<evidence type="ECO:0000256" key="1">
    <source>
        <dbReference type="ARBA" id="ARBA00022741"/>
    </source>
</evidence>
<dbReference type="PROSITE" id="PS00675">
    <property type="entry name" value="SIGMA54_INTERACT_1"/>
    <property type="match status" value="1"/>
</dbReference>
<evidence type="ECO:0000313" key="9">
    <source>
        <dbReference type="Proteomes" id="UP000306402"/>
    </source>
</evidence>
<reference evidence="8 9" key="1">
    <citation type="submission" date="2019-05" db="EMBL/GenBank/DDBJ databases">
        <authorList>
            <person name="Qu J.-H."/>
        </authorList>
    </citation>
    <scope>NUCLEOTIDE SEQUENCE [LARGE SCALE GENOMIC DNA]</scope>
    <source>
        <strain evidence="8 9">T17</strain>
    </source>
</reference>
<keyword evidence="4" id="KW-0804">Transcription</keyword>
<dbReference type="Proteomes" id="UP000306402">
    <property type="component" value="Unassembled WGS sequence"/>
</dbReference>
<dbReference type="AlphaFoldDB" id="A0A5R9L4Q0"/>
<dbReference type="PROSITE" id="PS50110">
    <property type="entry name" value="RESPONSE_REGULATORY"/>
    <property type="match status" value="1"/>
</dbReference>
<feature type="modified residue" description="4-aspartylphosphate" evidence="5">
    <location>
        <position position="53"/>
    </location>
</feature>
<proteinExistence type="predicted"/>
<evidence type="ECO:0000256" key="5">
    <source>
        <dbReference type="PROSITE-ProRule" id="PRU00169"/>
    </source>
</evidence>
<dbReference type="InterPro" id="IPR003593">
    <property type="entry name" value="AAA+_ATPase"/>
</dbReference>
<dbReference type="Pfam" id="PF02954">
    <property type="entry name" value="HTH_8"/>
    <property type="match status" value="1"/>
</dbReference>